<accession>A0ABS7PQG5</accession>
<dbReference type="Gene3D" id="3.40.640.10">
    <property type="entry name" value="Type I PLP-dependent aspartate aminotransferase-like (Major domain)"/>
    <property type="match status" value="1"/>
</dbReference>
<evidence type="ECO:0000256" key="2">
    <source>
        <dbReference type="ARBA" id="ARBA00022576"/>
    </source>
</evidence>
<comment type="cofactor">
    <cofactor evidence="1">
        <name>pyridoxal 5'-phosphate</name>
        <dbReference type="ChEBI" id="CHEBI:597326"/>
    </cofactor>
</comment>
<evidence type="ECO:0000313" key="6">
    <source>
        <dbReference type="EMBL" id="MBY8823513.1"/>
    </source>
</evidence>
<dbReference type="PANTHER" id="PTHR42790">
    <property type="entry name" value="AMINOTRANSFERASE"/>
    <property type="match status" value="1"/>
</dbReference>
<keyword evidence="7" id="KW-1185">Reference proteome</keyword>
<sequence length="405" mass="43956">MTDWNSLYASRMDGVVASDIRERMKLLAAREIIHLGGGLPDPEIFPYDALSAASQAIWADRALARTALQYAPSEGHGPLRTWIAEYLTRTGSPCGVDNILITNGSQQGLDFIAKLLLSPGDTAMVEIPSFIGALRAFDAYQPRYLGLPEDADDWRAETLSGAKFCYVGPDFRNPTGTTMTLDERNALLDLADTTGMALVEDGCYEQLRYDGAPIPSLLSLAIARHGDIEKIPVLQTGTFSKTIAPSLRVGWIAGPADAIRKLVLIKQASDLATSALNQMLLLEVVKTHLDASIAEACTVYRARRDSMLKALADNMPEAVRWTMPEGGLYVWVELPDHMDATVFAQRALAEHSVSIISGAAFYPAGASNVAVRRNTFRLSFSMIGADPARTGVERLGVLVREMAVV</sequence>
<keyword evidence="4" id="KW-0663">Pyridoxal phosphate</keyword>
<reference evidence="6 7" key="1">
    <citation type="submission" date="2021-08" db="EMBL/GenBank/DDBJ databases">
        <authorList>
            <person name="Tuo L."/>
        </authorList>
    </citation>
    <scope>NUCLEOTIDE SEQUENCE [LARGE SCALE GENOMIC DNA]</scope>
    <source>
        <strain evidence="6 7">JCM 31229</strain>
    </source>
</reference>
<dbReference type="CDD" id="cd00609">
    <property type="entry name" value="AAT_like"/>
    <property type="match status" value="1"/>
</dbReference>
<keyword evidence="2 6" id="KW-0032">Aminotransferase</keyword>
<dbReference type="Pfam" id="PF00155">
    <property type="entry name" value="Aminotran_1_2"/>
    <property type="match status" value="1"/>
</dbReference>
<evidence type="ECO:0000256" key="4">
    <source>
        <dbReference type="ARBA" id="ARBA00022898"/>
    </source>
</evidence>
<dbReference type="PANTHER" id="PTHR42790:SF19">
    <property type="entry name" value="KYNURENINE_ALPHA-AMINOADIPATE AMINOTRANSFERASE, MITOCHONDRIAL"/>
    <property type="match status" value="1"/>
</dbReference>
<proteinExistence type="predicted"/>
<dbReference type="Proteomes" id="UP000706039">
    <property type="component" value="Unassembled WGS sequence"/>
</dbReference>
<evidence type="ECO:0000256" key="1">
    <source>
        <dbReference type="ARBA" id="ARBA00001933"/>
    </source>
</evidence>
<dbReference type="Gene3D" id="3.90.1150.10">
    <property type="entry name" value="Aspartate Aminotransferase, domain 1"/>
    <property type="match status" value="1"/>
</dbReference>
<dbReference type="InterPro" id="IPR015424">
    <property type="entry name" value="PyrdxlP-dep_Trfase"/>
</dbReference>
<dbReference type="EMBL" id="JAINVV010000006">
    <property type="protein sequence ID" value="MBY8823513.1"/>
    <property type="molecule type" value="Genomic_DNA"/>
</dbReference>
<keyword evidence="3" id="KW-0808">Transferase</keyword>
<organism evidence="6 7">
    <name type="scientific">Sphingomonas colocasiae</name>
    <dbReference type="NCBI Taxonomy" id="1848973"/>
    <lineage>
        <taxon>Bacteria</taxon>
        <taxon>Pseudomonadati</taxon>
        <taxon>Pseudomonadota</taxon>
        <taxon>Alphaproteobacteria</taxon>
        <taxon>Sphingomonadales</taxon>
        <taxon>Sphingomonadaceae</taxon>
        <taxon>Sphingomonas</taxon>
    </lineage>
</organism>
<dbReference type="InterPro" id="IPR004839">
    <property type="entry name" value="Aminotransferase_I/II_large"/>
</dbReference>
<evidence type="ECO:0000259" key="5">
    <source>
        <dbReference type="Pfam" id="PF00155"/>
    </source>
</evidence>
<dbReference type="RefSeq" id="WP_222990613.1">
    <property type="nucleotide sequence ID" value="NZ_JAINVV010000006.1"/>
</dbReference>
<dbReference type="SUPFAM" id="SSF53383">
    <property type="entry name" value="PLP-dependent transferases"/>
    <property type="match status" value="1"/>
</dbReference>
<name>A0ABS7PQG5_9SPHN</name>
<dbReference type="InterPro" id="IPR015422">
    <property type="entry name" value="PyrdxlP-dep_Trfase_small"/>
</dbReference>
<comment type="caution">
    <text evidence="6">The sequence shown here is derived from an EMBL/GenBank/DDBJ whole genome shotgun (WGS) entry which is preliminary data.</text>
</comment>
<evidence type="ECO:0000256" key="3">
    <source>
        <dbReference type="ARBA" id="ARBA00022679"/>
    </source>
</evidence>
<dbReference type="InterPro" id="IPR015421">
    <property type="entry name" value="PyrdxlP-dep_Trfase_major"/>
</dbReference>
<evidence type="ECO:0000313" key="7">
    <source>
        <dbReference type="Proteomes" id="UP000706039"/>
    </source>
</evidence>
<dbReference type="InterPro" id="IPR050859">
    <property type="entry name" value="Class-I_PLP-dep_aminotransf"/>
</dbReference>
<gene>
    <name evidence="6" type="ORF">K7G82_14510</name>
</gene>
<dbReference type="GO" id="GO:0008483">
    <property type="term" value="F:transaminase activity"/>
    <property type="evidence" value="ECO:0007669"/>
    <property type="project" value="UniProtKB-KW"/>
</dbReference>
<protein>
    <submittedName>
        <fullName evidence="6">PLP-dependent aminotransferase family protein</fullName>
    </submittedName>
</protein>
<feature type="domain" description="Aminotransferase class I/classII large" evidence="5">
    <location>
        <begin position="55"/>
        <end position="380"/>
    </location>
</feature>